<evidence type="ECO:0000256" key="1">
    <source>
        <dbReference type="ARBA" id="ARBA00010282"/>
    </source>
</evidence>
<dbReference type="InterPro" id="IPR003808">
    <property type="entry name" value="Fe-S_metab-assoc_dom"/>
</dbReference>
<keyword evidence="4" id="KW-1185">Reference proteome</keyword>
<organism evidence="3 4">
    <name type="scientific">Vibrio hippocampi</name>
    <dbReference type="NCBI Taxonomy" id="654686"/>
    <lineage>
        <taxon>Bacteria</taxon>
        <taxon>Pseudomonadati</taxon>
        <taxon>Pseudomonadota</taxon>
        <taxon>Gammaproteobacteria</taxon>
        <taxon>Vibrionales</taxon>
        <taxon>Vibrionaceae</taxon>
        <taxon>Vibrio</taxon>
    </lineage>
</organism>
<name>A0ABM8ZIU0_9VIBR</name>
<evidence type="ECO:0000259" key="2">
    <source>
        <dbReference type="Pfam" id="PF02657"/>
    </source>
</evidence>
<gene>
    <name evidence="3" type="primary">csdE</name>
    <name evidence="3" type="ORF">VHP8226_02106</name>
</gene>
<proteinExistence type="inferred from homology"/>
<dbReference type="NCBIfam" id="TIGR03391">
    <property type="entry name" value="FeS_syn_CsdE"/>
    <property type="match status" value="1"/>
</dbReference>
<evidence type="ECO:0000313" key="3">
    <source>
        <dbReference type="EMBL" id="CAH0526734.1"/>
    </source>
</evidence>
<dbReference type="Proteomes" id="UP000838160">
    <property type="component" value="Unassembled WGS sequence"/>
</dbReference>
<dbReference type="InterPro" id="IPR017763">
    <property type="entry name" value="Cysteine_desulfurase_CsdE"/>
</dbReference>
<reference evidence="3" key="1">
    <citation type="submission" date="2021-12" db="EMBL/GenBank/DDBJ databases">
        <authorList>
            <person name="Rodrigo-Torres L."/>
            <person name="Arahal R. D."/>
            <person name="Lucena T."/>
        </authorList>
    </citation>
    <scope>NUCLEOTIDE SEQUENCE</scope>
    <source>
        <strain evidence="3">CECT 8226</strain>
    </source>
</reference>
<dbReference type="Pfam" id="PF02657">
    <property type="entry name" value="SufE"/>
    <property type="match status" value="1"/>
</dbReference>
<comment type="caution">
    <text evidence="3">The sequence shown here is derived from an EMBL/GenBank/DDBJ whole genome shotgun (WGS) entry which is preliminary data.</text>
</comment>
<dbReference type="RefSeq" id="WP_237484983.1">
    <property type="nucleotide sequence ID" value="NZ_CAKLCM010000002.1"/>
</dbReference>
<comment type="similarity">
    <text evidence="1">Belongs to the SufE family.</text>
</comment>
<dbReference type="PANTHER" id="PTHR43597:SF5">
    <property type="entry name" value="SUFE-LIKE PROTEIN 2, CHLOROPLASTIC"/>
    <property type="match status" value="1"/>
</dbReference>
<dbReference type="Gene3D" id="3.90.1010.10">
    <property type="match status" value="1"/>
</dbReference>
<feature type="domain" description="Fe-S metabolism associated" evidence="2">
    <location>
        <begin position="19"/>
        <end position="138"/>
    </location>
</feature>
<protein>
    <submittedName>
        <fullName evidence="3">Sulfur acceptor protein CsdE</fullName>
    </submittedName>
</protein>
<sequence length="144" mass="16273">MPDKQHPFGYEITAETVTQTMASFKGWEDRYRQVIQWGKQLPQLDAEFKHNEFTVSGCESSVWLLTELVDGCWHIKADSDARIVRGLIAIVLAAYEGKTSQQILEFDIDGYFDTLQLINHLSPTRGNGLKAIVETVQSQAKNAK</sequence>
<dbReference type="SUPFAM" id="SSF82649">
    <property type="entry name" value="SufE/NifU"/>
    <property type="match status" value="1"/>
</dbReference>
<dbReference type="EMBL" id="CAKLCM010000002">
    <property type="protein sequence ID" value="CAH0526734.1"/>
    <property type="molecule type" value="Genomic_DNA"/>
</dbReference>
<accession>A0ABM8ZIU0</accession>
<evidence type="ECO:0000313" key="4">
    <source>
        <dbReference type="Proteomes" id="UP000838160"/>
    </source>
</evidence>
<dbReference type="PANTHER" id="PTHR43597">
    <property type="entry name" value="SULFUR ACCEPTOR PROTEIN CSDE"/>
    <property type="match status" value="1"/>
</dbReference>